<evidence type="ECO:0000256" key="3">
    <source>
        <dbReference type="ARBA" id="ARBA00022729"/>
    </source>
</evidence>
<dbReference type="SMART" id="SM00209">
    <property type="entry name" value="TSP1"/>
    <property type="match status" value="8"/>
</dbReference>
<dbReference type="Pfam" id="PF22195">
    <property type="entry name" value="TSP1_CFP_C"/>
    <property type="match status" value="1"/>
</dbReference>
<feature type="chain" id="PRO_5041695788" description="Complement factor properdin" evidence="6">
    <location>
        <begin position="20"/>
        <end position="565"/>
    </location>
</feature>
<evidence type="ECO:0000256" key="1">
    <source>
        <dbReference type="ARBA" id="ARBA00004613"/>
    </source>
</evidence>
<dbReference type="SUPFAM" id="SSF82895">
    <property type="entry name" value="TSP-1 type 1 repeat"/>
    <property type="match status" value="8"/>
</dbReference>
<dbReference type="FunFam" id="2.20.100.10:FF:000001">
    <property type="entry name" value="semaphorin-5A isoform X1"/>
    <property type="match status" value="2"/>
</dbReference>
<dbReference type="InterPro" id="IPR052065">
    <property type="entry name" value="Compl_asym_regulator"/>
</dbReference>
<dbReference type="AlphaFoldDB" id="A0AA88MD44"/>
<dbReference type="Pfam" id="PF18487">
    <property type="entry name" value="TSR"/>
    <property type="match status" value="1"/>
</dbReference>
<keyword evidence="5" id="KW-1015">Disulfide bond</keyword>
<proteinExistence type="predicted"/>
<dbReference type="EMBL" id="JAUPFM010000013">
    <property type="protein sequence ID" value="KAK2833942.1"/>
    <property type="molecule type" value="Genomic_DNA"/>
</dbReference>
<comment type="subcellular location">
    <subcellularLocation>
        <location evidence="1">Secreted</location>
    </subcellularLocation>
</comment>
<evidence type="ECO:0000313" key="7">
    <source>
        <dbReference type="EMBL" id="KAK2833942.1"/>
    </source>
</evidence>
<evidence type="ECO:0008006" key="9">
    <source>
        <dbReference type="Google" id="ProtNLM"/>
    </source>
</evidence>
<dbReference type="InterPro" id="IPR000884">
    <property type="entry name" value="TSP1_rpt"/>
</dbReference>
<accession>A0AA88MD44</accession>
<evidence type="ECO:0000256" key="4">
    <source>
        <dbReference type="ARBA" id="ARBA00022737"/>
    </source>
</evidence>
<dbReference type="PROSITE" id="PS50092">
    <property type="entry name" value="TSP1"/>
    <property type="match status" value="8"/>
</dbReference>
<keyword evidence="4" id="KW-0677">Repeat</keyword>
<dbReference type="PRINTS" id="PR01705">
    <property type="entry name" value="TSP1REPEAT"/>
</dbReference>
<dbReference type="Gene3D" id="2.20.100.10">
    <property type="entry name" value="Thrombospondin type-1 (TSP1) repeat"/>
    <property type="match status" value="8"/>
</dbReference>
<protein>
    <recommendedName>
        <fullName evidence="9">Complement factor properdin</fullName>
    </recommendedName>
</protein>
<name>A0AA88MD44_CHASR</name>
<comment type="caution">
    <text evidence="7">The sequence shown here is derived from an EMBL/GenBank/DDBJ whole genome shotgun (WGS) entry which is preliminary data.</text>
</comment>
<gene>
    <name evidence="7" type="ORF">Q5P01_017831</name>
</gene>
<reference evidence="7" key="1">
    <citation type="submission" date="2023-07" db="EMBL/GenBank/DDBJ databases">
        <title>Chromosome-level Genome Assembly of Striped Snakehead (Channa striata).</title>
        <authorList>
            <person name="Liu H."/>
        </authorList>
    </citation>
    <scope>NUCLEOTIDE SEQUENCE</scope>
    <source>
        <strain evidence="7">Gz</strain>
        <tissue evidence="7">Muscle</tissue>
    </source>
</reference>
<keyword evidence="3 6" id="KW-0732">Signal</keyword>
<organism evidence="7 8">
    <name type="scientific">Channa striata</name>
    <name type="common">Snakehead murrel</name>
    <name type="synonym">Ophicephalus striatus</name>
    <dbReference type="NCBI Taxonomy" id="64152"/>
    <lineage>
        <taxon>Eukaryota</taxon>
        <taxon>Metazoa</taxon>
        <taxon>Chordata</taxon>
        <taxon>Craniata</taxon>
        <taxon>Vertebrata</taxon>
        <taxon>Euteleostomi</taxon>
        <taxon>Actinopterygii</taxon>
        <taxon>Neopterygii</taxon>
        <taxon>Teleostei</taxon>
        <taxon>Neoteleostei</taxon>
        <taxon>Acanthomorphata</taxon>
        <taxon>Anabantaria</taxon>
        <taxon>Anabantiformes</taxon>
        <taxon>Channoidei</taxon>
        <taxon>Channidae</taxon>
        <taxon>Channa</taxon>
    </lineage>
</organism>
<dbReference type="FunFam" id="2.20.100.10:FF:000007">
    <property type="entry name" value="Thrombospondin 1"/>
    <property type="match status" value="1"/>
</dbReference>
<evidence type="ECO:0000256" key="6">
    <source>
        <dbReference type="SAM" id="SignalP"/>
    </source>
</evidence>
<dbReference type="Proteomes" id="UP001187415">
    <property type="component" value="Unassembled WGS sequence"/>
</dbReference>
<dbReference type="InterPro" id="IPR054019">
    <property type="entry name" value="CFP_TSR_C"/>
</dbReference>
<dbReference type="PANTHER" id="PTHR22906:SF43">
    <property type="entry name" value="PROPERDIN"/>
    <property type="match status" value="1"/>
</dbReference>
<dbReference type="PANTHER" id="PTHR22906">
    <property type="entry name" value="PROPERDIN"/>
    <property type="match status" value="1"/>
</dbReference>
<evidence type="ECO:0000256" key="2">
    <source>
        <dbReference type="ARBA" id="ARBA00022525"/>
    </source>
</evidence>
<keyword evidence="8" id="KW-1185">Reference proteome</keyword>
<sequence length="565" mass="61457">MEALLVLVLLLVSVDRSECVRCFARFDLTAGQCDEELGEVDEDDCCQNPHYGYETADGACQSCGPPAWSPWSSWSQCNVLCGDGVRQRKRTCFGIGESQCDEAEVNLQMEPCNGSCCSTEGWGLWLDWSPCSVTCGGGGVRKRERVCSSSPECRLACSGPSQETETCPTKNPCPVHGGWSGWSGWSDCTGTCISDQSRDVPSRHRYRSCSNPVPSNTTVPPGDTCPGDSIQEQQCSELPNCPVDGSWGAWSPPGPCSVTCGEGLQMSTRTCNNPVPKYGGRFCEGPSAKTHVCQSPCPVDGFWSSWSDWGECSTSCIPQDRVPTRTRQRSCSNPAPSLKPPGRPCQGDDHQVDNCDHLPHCPVDGVWGPWSPFTSCPVTCGVGLQVSVRNCDSPAPRHGGKPCAGERRQTIVCTTSVHCPVNGVWSEWSPWTVCKSPHVGRDIRCKQSGGSQIRERRCLHRAHNGSICSGDQLTDRRVCYNVDKCPFKGTWEGWEPWTTCKPLCGGNSKRVRKRFCKPDYSGYSPTIGRLKEEATYAGTPLADCGFTAVADRYQVQPCLNAPACP</sequence>
<evidence type="ECO:0000256" key="5">
    <source>
        <dbReference type="ARBA" id="ARBA00023157"/>
    </source>
</evidence>
<feature type="signal peptide" evidence="6">
    <location>
        <begin position="1"/>
        <end position="19"/>
    </location>
</feature>
<keyword evidence="2" id="KW-0964">Secreted</keyword>
<evidence type="ECO:0000313" key="8">
    <source>
        <dbReference type="Proteomes" id="UP001187415"/>
    </source>
</evidence>
<dbReference type="InterPro" id="IPR049536">
    <property type="entry name" value="CFP_TSR-0"/>
</dbReference>
<dbReference type="InterPro" id="IPR036383">
    <property type="entry name" value="TSP1_rpt_sf"/>
</dbReference>
<dbReference type="Pfam" id="PF00090">
    <property type="entry name" value="TSP_1"/>
    <property type="match status" value="7"/>
</dbReference>